<protein>
    <submittedName>
        <fullName evidence="1">Uncharacterized protein</fullName>
    </submittedName>
</protein>
<sequence>MDPVTNLWPSEKIEQNYASSFVSTSSTQSSPSYIDETLITDEVLYVRRGVFSKLKGAELFTSCRSSSIASSTVSVTVPVASTTVFITTPTSFPVKFLMEIRGFRRQITVASEHKSDRNTLDGSGFVGSSISGIIHVVPFKFNNIINRLRYSTGSINNYLYHNSNKFSNKVSYGDQRISTADHGGVRIQIRPEYTKWVFEFMFGVVVGEDIVWGYCYCNDI</sequence>
<organism evidence="1 2">
    <name type="scientific">Parasponia andersonii</name>
    <name type="common">Sponia andersonii</name>
    <dbReference type="NCBI Taxonomy" id="3476"/>
    <lineage>
        <taxon>Eukaryota</taxon>
        <taxon>Viridiplantae</taxon>
        <taxon>Streptophyta</taxon>
        <taxon>Embryophyta</taxon>
        <taxon>Tracheophyta</taxon>
        <taxon>Spermatophyta</taxon>
        <taxon>Magnoliopsida</taxon>
        <taxon>eudicotyledons</taxon>
        <taxon>Gunneridae</taxon>
        <taxon>Pentapetalae</taxon>
        <taxon>rosids</taxon>
        <taxon>fabids</taxon>
        <taxon>Rosales</taxon>
        <taxon>Cannabaceae</taxon>
        <taxon>Parasponia</taxon>
    </lineage>
</organism>
<reference evidence="2" key="1">
    <citation type="submission" date="2016-06" db="EMBL/GenBank/DDBJ databases">
        <title>Parallel loss of symbiosis genes in relatives of nitrogen-fixing non-legume Parasponia.</title>
        <authorList>
            <person name="Van Velzen R."/>
            <person name="Holmer R."/>
            <person name="Bu F."/>
            <person name="Rutten L."/>
            <person name="Van Zeijl A."/>
            <person name="Liu W."/>
            <person name="Santuari L."/>
            <person name="Cao Q."/>
            <person name="Sharma T."/>
            <person name="Shen D."/>
            <person name="Roswanjaya Y."/>
            <person name="Wardhani T."/>
            <person name="Kalhor M.S."/>
            <person name="Jansen J."/>
            <person name="Van den Hoogen J."/>
            <person name="Gungor B."/>
            <person name="Hartog M."/>
            <person name="Hontelez J."/>
            <person name="Verver J."/>
            <person name="Yang W.-C."/>
            <person name="Schijlen E."/>
            <person name="Repin R."/>
            <person name="Schilthuizen M."/>
            <person name="Schranz E."/>
            <person name="Heidstra R."/>
            <person name="Miyata K."/>
            <person name="Fedorova E."/>
            <person name="Kohlen W."/>
            <person name="Bisseling T."/>
            <person name="Smit S."/>
            <person name="Geurts R."/>
        </authorList>
    </citation>
    <scope>NUCLEOTIDE SEQUENCE [LARGE SCALE GENOMIC DNA]</scope>
    <source>
        <strain evidence="2">cv. WU1-14</strain>
    </source>
</reference>
<dbReference type="Proteomes" id="UP000237105">
    <property type="component" value="Unassembled WGS sequence"/>
</dbReference>
<name>A0A2P5ATW1_PARAD</name>
<gene>
    <name evidence="1" type="ORF">PanWU01x14_300960</name>
</gene>
<evidence type="ECO:0000313" key="2">
    <source>
        <dbReference type="Proteomes" id="UP000237105"/>
    </source>
</evidence>
<evidence type="ECO:0000313" key="1">
    <source>
        <dbReference type="EMBL" id="PON39955.1"/>
    </source>
</evidence>
<accession>A0A2P5ATW1</accession>
<dbReference type="EMBL" id="JXTB01000450">
    <property type="protein sequence ID" value="PON39955.1"/>
    <property type="molecule type" value="Genomic_DNA"/>
</dbReference>
<dbReference type="AlphaFoldDB" id="A0A2P5ATW1"/>
<comment type="caution">
    <text evidence="1">The sequence shown here is derived from an EMBL/GenBank/DDBJ whole genome shotgun (WGS) entry which is preliminary data.</text>
</comment>
<proteinExistence type="predicted"/>
<keyword evidence="2" id="KW-1185">Reference proteome</keyword>